<dbReference type="Proteomes" id="UP000321083">
    <property type="component" value="Unassembled WGS sequence"/>
</dbReference>
<name>A0A5C6M6V2_9PLAN</name>
<proteinExistence type="predicted"/>
<gene>
    <name evidence="1" type="ORF">E3A20_09800</name>
</gene>
<evidence type="ECO:0000313" key="1">
    <source>
        <dbReference type="EMBL" id="TWW09893.1"/>
    </source>
</evidence>
<evidence type="ECO:0000313" key="2">
    <source>
        <dbReference type="Proteomes" id="UP000321083"/>
    </source>
</evidence>
<reference evidence="1 2" key="2">
    <citation type="submission" date="2019-08" db="EMBL/GenBank/DDBJ databases">
        <authorList>
            <person name="Henke P."/>
        </authorList>
    </citation>
    <scope>NUCLEOTIDE SEQUENCE [LARGE SCALE GENOMIC DNA]</scope>
    <source>
        <strain evidence="1">Phe10_nw2017</strain>
    </source>
</reference>
<organism evidence="1 2">
    <name type="scientific">Planctomyces bekefii</name>
    <dbReference type="NCBI Taxonomy" id="1653850"/>
    <lineage>
        <taxon>Bacteria</taxon>
        <taxon>Pseudomonadati</taxon>
        <taxon>Planctomycetota</taxon>
        <taxon>Planctomycetia</taxon>
        <taxon>Planctomycetales</taxon>
        <taxon>Planctomycetaceae</taxon>
        <taxon>Planctomyces</taxon>
    </lineage>
</organism>
<keyword evidence="2" id="KW-1185">Reference proteome</keyword>
<dbReference type="PROSITE" id="PS51257">
    <property type="entry name" value="PROKAR_LIPOPROTEIN"/>
    <property type="match status" value="1"/>
</dbReference>
<dbReference type="AlphaFoldDB" id="A0A5C6M6V2"/>
<protein>
    <recommendedName>
        <fullName evidence="3">Lipoprotein</fullName>
    </recommendedName>
</protein>
<sequence>MRRITAGSEYVVMAALLLAASGCGQQASEQPAAAGSAAGSAAAAAAARPVALRAADEQQSQQLAEQVRQAVAHLDSAALSKLASDEAFADRVLRGTDVSGSERREAVEGLSGTLQEIFAGVVQGCTSGGSYSFVRLVQRGGEFRPLFRLCLPELSGINYHELVIVQTAEGAKIADVDVYLSGECVSESLRRLVLPALAASNRGLQASLSAAEVQLLEFSDDIREIGNLQRGGQPKSALELFRRLPQVVQDSEPLQRLKVRICRNLGPDELAEALQQLFQATAADPGAGFTEVERLELLGQHAEVAAAVDRLREQIGDPYLGLLKIESLLKLDRGAEAAEAVAAAKVVSEGDADVALTDLRVRLHQRDFVGVAELLEGMQQSPTGAAEIPEYQEFLRSEAGQAWLQRQKTQSETP</sequence>
<dbReference type="EMBL" id="SRHE01000153">
    <property type="protein sequence ID" value="TWW09893.1"/>
    <property type="molecule type" value="Genomic_DNA"/>
</dbReference>
<evidence type="ECO:0008006" key="3">
    <source>
        <dbReference type="Google" id="ProtNLM"/>
    </source>
</evidence>
<comment type="caution">
    <text evidence="1">The sequence shown here is derived from an EMBL/GenBank/DDBJ whole genome shotgun (WGS) entry which is preliminary data.</text>
</comment>
<accession>A0A5C6M6V2</accession>
<reference evidence="1 2" key="1">
    <citation type="submission" date="2019-08" db="EMBL/GenBank/DDBJ databases">
        <title>100 year-old enigma solved: identification of Planctomyces bekefii, the type genus and species of the phylum Planctomycetes.</title>
        <authorList>
            <person name="Svetlana D.N."/>
            <person name="Overmann J."/>
        </authorList>
    </citation>
    <scope>NUCLEOTIDE SEQUENCE [LARGE SCALE GENOMIC DNA]</scope>
    <source>
        <strain evidence="1">Phe10_nw2017</strain>
    </source>
</reference>